<dbReference type="PANTHER" id="PTHR46609">
    <property type="entry name" value="EXONUCLEASE, PHAGE-TYPE/RECB, C-TERMINAL DOMAIN-CONTAINING PROTEIN"/>
    <property type="match status" value="1"/>
</dbReference>
<dbReference type="InterPro" id="IPR051703">
    <property type="entry name" value="NF-kappa-B_Signaling_Reg"/>
</dbReference>
<organism evidence="1 2">
    <name type="scientific">Macrosiphum euphorbiae</name>
    <name type="common">potato aphid</name>
    <dbReference type="NCBI Taxonomy" id="13131"/>
    <lineage>
        <taxon>Eukaryota</taxon>
        <taxon>Metazoa</taxon>
        <taxon>Ecdysozoa</taxon>
        <taxon>Arthropoda</taxon>
        <taxon>Hexapoda</taxon>
        <taxon>Insecta</taxon>
        <taxon>Pterygota</taxon>
        <taxon>Neoptera</taxon>
        <taxon>Paraneoptera</taxon>
        <taxon>Hemiptera</taxon>
        <taxon>Sternorrhyncha</taxon>
        <taxon>Aphidomorpha</taxon>
        <taxon>Aphidoidea</taxon>
        <taxon>Aphididae</taxon>
        <taxon>Macrosiphini</taxon>
        <taxon>Macrosiphum</taxon>
    </lineage>
</organism>
<dbReference type="CDD" id="cd22343">
    <property type="entry name" value="PDDEXK_lambda_exonuclease-like"/>
    <property type="match status" value="1"/>
</dbReference>
<gene>
    <name evidence="1" type="ORF">MEUPH1_LOCUS29404</name>
</gene>
<protein>
    <recommendedName>
        <fullName evidence="3">YqaJ viral recombinase domain-containing protein</fullName>
    </recommendedName>
</protein>
<dbReference type="InterPro" id="IPR011604">
    <property type="entry name" value="PDDEXK-like_dom_sf"/>
</dbReference>
<dbReference type="PANTHER" id="PTHR46609:SF8">
    <property type="entry name" value="YQAJ VIRAL RECOMBINASE DOMAIN-CONTAINING PROTEIN"/>
    <property type="match status" value="1"/>
</dbReference>
<name>A0AAV0Y9I8_9HEMI</name>
<reference evidence="1 2" key="1">
    <citation type="submission" date="2023-01" db="EMBL/GenBank/DDBJ databases">
        <authorList>
            <person name="Whitehead M."/>
        </authorList>
    </citation>
    <scope>NUCLEOTIDE SEQUENCE [LARGE SCALE GENOMIC DNA]</scope>
</reference>
<evidence type="ECO:0000313" key="2">
    <source>
        <dbReference type="Proteomes" id="UP001160148"/>
    </source>
</evidence>
<dbReference type="EMBL" id="CARXXK010001406">
    <property type="protein sequence ID" value="CAI6375971.1"/>
    <property type="molecule type" value="Genomic_DNA"/>
</dbReference>
<dbReference type="GO" id="GO:0006281">
    <property type="term" value="P:DNA repair"/>
    <property type="evidence" value="ECO:0007669"/>
    <property type="project" value="UniProtKB-ARBA"/>
</dbReference>
<evidence type="ECO:0000313" key="1">
    <source>
        <dbReference type="EMBL" id="CAI6375971.1"/>
    </source>
</evidence>
<dbReference type="SUPFAM" id="SSF52980">
    <property type="entry name" value="Restriction endonuclease-like"/>
    <property type="match status" value="1"/>
</dbReference>
<accession>A0AAV0Y9I8</accession>
<dbReference type="InterPro" id="IPR011335">
    <property type="entry name" value="Restrct_endonuc-II-like"/>
</dbReference>
<sequence length="156" mass="18744">MQLQIEIKKKINKCGLFVDKNIPFLAATPDGLIEDDKLSISDKKLPYMKIKNNLPTLKKESHYFYQIQGQLHVTERNICYFFIYTPNWNHLEIIKYDDEFWSSKMESSLKLFYEECLLRELIDPQFIKRMLKNDIIEPPHIIQNIEEFKKKKSIKN</sequence>
<dbReference type="Proteomes" id="UP001160148">
    <property type="component" value="Unassembled WGS sequence"/>
</dbReference>
<proteinExistence type="predicted"/>
<comment type="caution">
    <text evidence="1">The sequence shown here is derived from an EMBL/GenBank/DDBJ whole genome shotgun (WGS) entry which is preliminary data.</text>
</comment>
<dbReference type="Gene3D" id="3.90.320.10">
    <property type="match status" value="1"/>
</dbReference>
<evidence type="ECO:0008006" key="3">
    <source>
        <dbReference type="Google" id="ProtNLM"/>
    </source>
</evidence>
<keyword evidence="2" id="KW-1185">Reference proteome</keyword>
<dbReference type="AlphaFoldDB" id="A0AAV0Y9I8"/>